<evidence type="ECO:0000313" key="3">
    <source>
        <dbReference type="WBParaSite" id="MBELARI_LOCUS3231"/>
    </source>
</evidence>
<sequence>MAESSPECLDDVFFSNGNSPREKRGRRAVRWMSVREKPTTEPPPDEINGRMRKGHRRLKRTGTAPAGTGAGSDLYSHNFLSVPASISGRTSPSVASMTSEPESCIDDTHFMNDDDDIPDGLIDKEKILIRSFNLIKIDQTLSSLL</sequence>
<dbReference type="AlphaFoldDB" id="A0AAF3J8L7"/>
<accession>A0AAF3J8L7</accession>
<feature type="compositionally biased region" description="Polar residues" evidence="1">
    <location>
        <begin position="88"/>
        <end position="101"/>
    </location>
</feature>
<evidence type="ECO:0000256" key="1">
    <source>
        <dbReference type="SAM" id="MobiDB-lite"/>
    </source>
</evidence>
<dbReference type="WBParaSite" id="MBELARI_LOCUS3231">
    <property type="protein sequence ID" value="MBELARI_LOCUS3231"/>
    <property type="gene ID" value="MBELARI_LOCUS3231"/>
</dbReference>
<reference evidence="3" key="1">
    <citation type="submission" date="2024-02" db="UniProtKB">
        <authorList>
            <consortium name="WormBaseParasite"/>
        </authorList>
    </citation>
    <scope>IDENTIFICATION</scope>
</reference>
<feature type="region of interest" description="Disordered" evidence="1">
    <location>
        <begin position="1"/>
        <end position="73"/>
    </location>
</feature>
<feature type="region of interest" description="Disordered" evidence="1">
    <location>
        <begin position="88"/>
        <end position="111"/>
    </location>
</feature>
<protein>
    <submittedName>
        <fullName evidence="3">Uncharacterized protein</fullName>
    </submittedName>
</protein>
<feature type="compositionally biased region" description="Basic residues" evidence="1">
    <location>
        <begin position="50"/>
        <end position="60"/>
    </location>
</feature>
<organism evidence="2 3">
    <name type="scientific">Mesorhabditis belari</name>
    <dbReference type="NCBI Taxonomy" id="2138241"/>
    <lineage>
        <taxon>Eukaryota</taxon>
        <taxon>Metazoa</taxon>
        <taxon>Ecdysozoa</taxon>
        <taxon>Nematoda</taxon>
        <taxon>Chromadorea</taxon>
        <taxon>Rhabditida</taxon>
        <taxon>Rhabditina</taxon>
        <taxon>Rhabditomorpha</taxon>
        <taxon>Rhabditoidea</taxon>
        <taxon>Rhabditidae</taxon>
        <taxon>Mesorhabditinae</taxon>
        <taxon>Mesorhabditis</taxon>
    </lineage>
</organism>
<keyword evidence="2" id="KW-1185">Reference proteome</keyword>
<dbReference type="Proteomes" id="UP000887575">
    <property type="component" value="Unassembled WGS sequence"/>
</dbReference>
<evidence type="ECO:0000313" key="2">
    <source>
        <dbReference type="Proteomes" id="UP000887575"/>
    </source>
</evidence>
<name>A0AAF3J8L7_9BILA</name>
<proteinExistence type="predicted"/>